<dbReference type="Proteomes" id="UP000199415">
    <property type="component" value="Unassembled WGS sequence"/>
</dbReference>
<accession>A0A1G7LI68</accession>
<dbReference type="EMBL" id="FNCE01000001">
    <property type="protein sequence ID" value="SDF49044.1"/>
    <property type="molecule type" value="Genomic_DNA"/>
</dbReference>
<keyword evidence="1" id="KW-1133">Transmembrane helix</keyword>
<dbReference type="RefSeq" id="WP_090018297.1">
    <property type="nucleotide sequence ID" value="NZ_FNCE01000001.1"/>
</dbReference>
<feature type="transmembrane region" description="Helical" evidence="1">
    <location>
        <begin position="176"/>
        <end position="197"/>
    </location>
</feature>
<name>A0A1G7LI68_9PROT</name>
<dbReference type="AlphaFoldDB" id="A0A1G7LI68"/>
<protein>
    <submittedName>
        <fullName evidence="2">Uncharacterized membrane protein</fullName>
    </submittedName>
</protein>
<reference evidence="2 3" key="1">
    <citation type="submission" date="2016-10" db="EMBL/GenBank/DDBJ databases">
        <authorList>
            <person name="de Groot N.N."/>
        </authorList>
    </citation>
    <scope>NUCLEOTIDE SEQUENCE [LARGE SCALE GENOMIC DNA]</scope>
    <source>
        <strain evidence="2 3">DSM 25584</strain>
    </source>
</reference>
<evidence type="ECO:0000313" key="2">
    <source>
        <dbReference type="EMBL" id="SDF49044.1"/>
    </source>
</evidence>
<dbReference type="STRING" id="1082479.SAMN05216241_101254"/>
<feature type="transmembrane region" description="Helical" evidence="1">
    <location>
        <begin position="222"/>
        <end position="250"/>
    </location>
</feature>
<feature type="transmembrane region" description="Helical" evidence="1">
    <location>
        <begin position="116"/>
        <end position="142"/>
    </location>
</feature>
<proteinExistence type="predicted"/>
<feature type="transmembrane region" description="Helical" evidence="1">
    <location>
        <begin position="72"/>
        <end position="95"/>
    </location>
</feature>
<dbReference type="InterPro" id="IPR018692">
    <property type="entry name" value="DUF2189"/>
</dbReference>
<feature type="transmembrane region" description="Helical" evidence="1">
    <location>
        <begin position="45"/>
        <end position="66"/>
    </location>
</feature>
<dbReference type="OrthoDB" id="9809543at2"/>
<sequence>MSTENAARAAPAAAERPAVRKLSIADLRDALTRGVNDFNARPTHIPFLCVIYPIVALIAGRAYAGYDFLPLIFPIIAGFALLGPVVAIGLYELSYRHERNEAMTWRDALSVVHSPAIRSIVILAAILLAIFLIWLAVAWAIYALTLGVAPPESLGAFVNAVFTTPAGWTLIGVGNLVGLVFAVGVLTISVVSFPMLLDRNPGVGAAVATSVRVVLANPVPMAVWGLIVVASLIGGAIPALIGLAVAMPVLGHATWHLYRKAVA</sequence>
<evidence type="ECO:0000256" key="1">
    <source>
        <dbReference type="SAM" id="Phobius"/>
    </source>
</evidence>
<keyword evidence="3" id="KW-1185">Reference proteome</keyword>
<organism evidence="2 3">
    <name type="scientific">Limimonas halophila</name>
    <dbReference type="NCBI Taxonomy" id="1082479"/>
    <lineage>
        <taxon>Bacteria</taxon>
        <taxon>Pseudomonadati</taxon>
        <taxon>Pseudomonadota</taxon>
        <taxon>Alphaproteobacteria</taxon>
        <taxon>Rhodospirillales</taxon>
        <taxon>Rhodovibrionaceae</taxon>
        <taxon>Limimonas</taxon>
    </lineage>
</organism>
<keyword evidence="1" id="KW-0812">Transmembrane</keyword>
<evidence type="ECO:0000313" key="3">
    <source>
        <dbReference type="Proteomes" id="UP000199415"/>
    </source>
</evidence>
<dbReference type="Pfam" id="PF09955">
    <property type="entry name" value="DUF2189"/>
    <property type="match status" value="1"/>
</dbReference>
<keyword evidence="1" id="KW-0472">Membrane</keyword>
<gene>
    <name evidence="2" type="ORF">SAMN05216241_101254</name>
</gene>